<reference evidence="2" key="1">
    <citation type="journal article" date="2022" name="Mol. Ecol. Resour.">
        <title>The genomes of chicory, endive, great burdock and yacon provide insights into Asteraceae palaeo-polyploidization history and plant inulin production.</title>
        <authorList>
            <person name="Fan W."/>
            <person name="Wang S."/>
            <person name="Wang H."/>
            <person name="Wang A."/>
            <person name="Jiang F."/>
            <person name="Liu H."/>
            <person name="Zhao H."/>
            <person name="Xu D."/>
            <person name="Zhang Y."/>
        </authorList>
    </citation>
    <scope>NUCLEOTIDE SEQUENCE [LARGE SCALE GENOMIC DNA]</scope>
    <source>
        <strain evidence="2">cv. Yunnan</strain>
    </source>
</reference>
<protein>
    <submittedName>
        <fullName evidence="1">Uncharacterized protein</fullName>
    </submittedName>
</protein>
<sequence>MFLSLGGQIFLWQVRKRCKNEWKMFQDRVLKAEKNCYKSVGVENLVHEVNWATDDGIKFAAKAYQLKHRILLKPHTCLPYIDIH</sequence>
<keyword evidence="2" id="KW-1185">Reference proteome</keyword>
<dbReference type="Proteomes" id="UP001056120">
    <property type="component" value="Linkage Group LG21"/>
</dbReference>
<gene>
    <name evidence="1" type="ORF">L1987_62064</name>
</gene>
<evidence type="ECO:0000313" key="1">
    <source>
        <dbReference type="EMBL" id="KAI3730885.1"/>
    </source>
</evidence>
<organism evidence="1 2">
    <name type="scientific">Smallanthus sonchifolius</name>
    <dbReference type="NCBI Taxonomy" id="185202"/>
    <lineage>
        <taxon>Eukaryota</taxon>
        <taxon>Viridiplantae</taxon>
        <taxon>Streptophyta</taxon>
        <taxon>Embryophyta</taxon>
        <taxon>Tracheophyta</taxon>
        <taxon>Spermatophyta</taxon>
        <taxon>Magnoliopsida</taxon>
        <taxon>eudicotyledons</taxon>
        <taxon>Gunneridae</taxon>
        <taxon>Pentapetalae</taxon>
        <taxon>asterids</taxon>
        <taxon>campanulids</taxon>
        <taxon>Asterales</taxon>
        <taxon>Asteraceae</taxon>
        <taxon>Asteroideae</taxon>
        <taxon>Heliantheae alliance</taxon>
        <taxon>Millerieae</taxon>
        <taxon>Smallanthus</taxon>
    </lineage>
</organism>
<dbReference type="EMBL" id="CM042038">
    <property type="protein sequence ID" value="KAI3730885.1"/>
    <property type="molecule type" value="Genomic_DNA"/>
</dbReference>
<reference evidence="1 2" key="2">
    <citation type="journal article" date="2022" name="Mol. Ecol. Resour.">
        <title>The genomes of chicory, endive, great burdock and yacon provide insights into Asteraceae paleo-polyploidization history and plant inulin production.</title>
        <authorList>
            <person name="Fan W."/>
            <person name="Wang S."/>
            <person name="Wang H."/>
            <person name="Wang A."/>
            <person name="Jiang F."/>
            <person name="Liu H."/>
            <person name="Zhao H."/>
            <person name="Xu D."/>
            <person name="Zhang Y."/>
        </authorList>
    </citation>
    <scope>NUCLEOTIDE SEQUENCE [LARGE SCALE GENOMIC DNA]</scope>
    <source>
        <strain evidence="2">cv. Yunnan</strain>
        <tissue evidence="1">Leaves</tissue>
    </source>
</reference>
<accession>A0ACB9C9F8</accession>
<comment type="caution">
    <text evidence="1">The sequence shown here is derived from an EMBL/GenBank/DDBJ whole genome shotgun (WGS) entry which is preliminary data.</text>
</comment>
<proteinExistence type="predicted"/>
<name>A0ACB9C9F8_9ASTR</name>
<evidence type="ECO:0000313" key="2">
    <source>
        <dbReference type="Proteomes" id="UP001056120"/>
    </source>
</evidence>